<protein>
    <submittedName>
        <fullName evidence="1">Uncharacterized protein</fullName>
    </submittedName>
</protein>
<evidence type="ECO:0000313" key="2">
    <source>
        <dbReference type="Proteomes" id="UP001630127"/>
    </source>
</evidence>
<sequence length="109" mass="12458">MTLTLPFGVKGCWWKAEKREENTKAMTWDEIAEFGGIFILFWEVECKETEMGGGCRGVAIVDYLGIGMKRTSSLHPGWKLIGKRDKLVFRYFWTLSSVAWLNTGAMRVS</sequence>
<accession>A0ABD3B2L3</accession>
<gene>
    <name evidence="1" type="ORF">ACH5RR_000745</name>
</gene>
<organism evidence="1 2">
    <name type="scientific">Cinchona calisaya</name>
    <dbReference type="NCBI Taxonomy" id="153742"/>
    <lineage>
        <taxon>Eukaryota</taxon>
        <taxon>Viridiplantae</taxon>
        <taxon>Streptophyta</taxon>
        <taxon>Embryophyta</taxon>
        <taxon>Tracheophyta</taxon>
        <taxon>Spermatophyta</taxon>
        <taxon>Magnoliopsida</taxon>
        <taxon>eudicotyledons</taxon>
        <taxon>Gunneridae</taxon>
        <taxon>Pentapetalae</taxon>
        <taxon>asterids</taxon>
        <taxon>lamiids</taxon>
        <taxon>Gentianales</taxon>
        <taxon>Rubiaceae</taxon>
        <taxon>Cinchonoideae</taxon>
        <taxon>Cinchoneae</taxon>
        <taxon>Cinchona</taxon>
    </lineage>
</organism>
<name>A0ABD3B2L3_9GENT</name>
<keyword evidence="2" id="KW-1185">Reference proteome</keyword>
<evidence type="ECO:0000313" key="1">
    <source>
        <dbReference type="EMBL" id="KAL3537379.1"/>
    </source>
</evidence>
<dbReference type="AlphaFoldDB" id="A0ABD3B2L3"/>
<proteinExistence type="predicted"/>
<dbReference type="EMBL" id="JBJUIK010000001">
    <property type="protein sequence ID" value="KAL3537379.1"/>
    <property type="molecule type" value="Genomic_DNA"/>
</dbReference>
<comment type="caution">
    <text evidence="1">The sequence shown here is derived from an EMBL/GenBank/DDBJ whole genome shotgun (WGS) entry which is preliminary data.</text>
</comment>
<dbReference type="Proteomes" id="UP001630127">
    <property type="component" value="Unassembled WGS sequence"/>
</dbReference>
<reference evidence="1 2" key="1">
    <citation type="submission" date="2024-11" db="EMBL/GenBank/DDBJ databases">
        <title>A near-complete genome assembly of Cinchona calisaya.</title>
        <authorList>
            <person name="Lian D.C."/>
            <person name="Zhao X.W."/>
            <person name="Wei L."/>
        </authorList>
    </citation>
    <scope>NUCLEOTIDE SEQUENCE [LARGE SCALE GENOMIC DNA]</scope>
    <source>
        <tissue evidence="1">Nenye</tissue>
    </source>
</reference>